<evidence type="ECO:0000256" key="8">
    <source>
        <dbReference type="SAM" id="Phobius"/>
    </source>
</evidence>
<feature type="transmembrane region" description="Helical" evidence="8">
    <location>
        <begin position="7"/>
        <end position="23"/>
    </location>
</feature>
<dbReference type="Gene3D" id="1.10.3730.20">
    <property type="match status" value="1"/>
</dbReference>
<gene>
    <name evidence="9" type="ORF">G6Z83_06095</name>
</gene>
<name>A0A6G7BA00_9LACO</name>
<evidence type="ECO:0000313" key="10">
    <source>
        <dbReference type="Proteomes" id="UP000501676"/>
    </source>
</evidence>
<evidence type="ECO:0000256" key="2">
    <source>
        <dbReference type="ARBA" id="ARBA00022448"/>
    </source>
</evidence>
<evidence type="ECO:0000256" key="3">
    <source>
        <dbReference type="ARBA" id="ARBA00022475"/>
    </source>
</evidence>
<evidence type="ECO:0000256" key="5">
    <source>
        <dbReference type="ARBA" id="ARBA00022989"/>
    </source>
</evidence>
<dbReference type="Proteomes" id="UP000501676">
    <property type="component" value="Chromosome"/>
</dbReference>
<dbReference type="InterPro" id="IPR045324">
    <property type="entry name" value="Small_multidrug_res"/>
</dbReference>
<dbReference type="Pfam" id="PF00893">
    <property type="entry name" value="Multi_Drug_Res"/>
    <property type="match status" value="1"/>
</dbReference>
<dbReference type="EMBL" id="CP049228">
    <property type="protein sequence ID" value="QIH24238.1"/>
    <property type="molecule type" value="Genomic_DNA"/>
</dbReference>
<evidence type="ECO:0000256" key="1">
    <source>
        <dbReference type="ARBA" id="ARBA00004651"/>
    </source>
</evidence>
<dbReference type="PANTHER" id="PTHR30561">
    <property type="entry name" value="SMR FAMILY PROTON-DEPENDENT DRUG EFFLUX TRANSPORTER SUGE"/>
    <property type="match status" value="1"/>
</dbReference>
<dbReference type="InterPro" id="IPR037185">
    <property type="entry name" value="EmrE-like"/>
</dbReference>
<organism evidence="9 10">
    <name type="scientific">Lactobacillus iners</name>
    <dbReference type="NCBI Taxonomy" id="147802"/>
    <lineage>
        <taxon>Bacteria</taxon>
        <taxon>Bacillati</taxon>
        <taxon>Bacillota</taxon>
        <taxon>Bacilli</taxon>
        <taxon>Lactobacillales</taxon>
        <taxon>Lactobacillaceae</taxon>
        <taxon>Lactobacillus</taxon>
    </lineage>
</organism>
<keyword evidence="3" id="KW-1003">Cell membrane</keyword>
<feature type="transmembrane region" description="Helical" evidence="8">
    <location>
        <begin position="29"/>
        <end position="46"/>
    </location>
</feature>
<keyword evidence="4 7" id="KW-0812">Transmembrane</keyword>
<proteinExistence type="inferred from homology"/>
<dbReference type="AlphaFoldDB" id="A0A6G7BA00"/>
<feature type="transmembrane region" description="Helical" evidence="8">
    <location>
        <begin position="84"/>
        <end position="103"/>
    </location>
</feature>
<dbReference type="FunFam" id="1.10.3730.20:FF:000001">
    <property type="entry name" value="Quaternary ammonium compound resistance transporter SugE"/>
    <property type="match status" value="1"/>
</dbReference>
<comment type="similarity">
    <text evidence="7">Belongs to the drug/metabolite transporter (DMT) superfamily. Small multidrug resistance (SMR) (TC 2.A.7.1) family.</text>
</comment>
<dbReference type="RefSeq" id="WP_164824096.1">
    <property type="nucleotide sequence ID" value="NZ_CP049228.1"/>
</dbReference>
<evidence type="ECO:0000256" key="7">
    <source>
        <dbReference type="RuleBase" id="RU003942"/>
    </source>
</evidence>
<keyword evidence="5 8" id="KW-1133">Transmembrane helix</keyword>
<keyword evidence="6 8" id="KW-0472">Membrane</keyword>
<dbReference type="SUPFAM" id="SSF103481">
    <property type="entry name" value="Multidrug resistance efflux transporter EmrE"/>
    <property type="match status" value="1"/>
</dbReference>
<evidence type="ECO:0000256" key="4">
    <source>
        <dbReference type="ARBA" id="ARBA00022692"/>
    </source>
</evidence>
<accession>A0A6G7BA00</accession>
<dbReference type="PANTHER" id="PTHR30561:SF1">
    <property type="entry name" value="MULTIDRUG TRANSPORTER EMRE"/>
    <property type="match status" value="1"/>
</dbReference>
<dbReference type="GO" id="GO:0005886">
    <property type="term" value="C:plasma membrane"/>
    <property type="evidence" value="ECO:0007669"/>
    <property type="project" value="UniProtKB-SubCell"/>
</dbReference>
<evidence type="ECO:0000313" key="9">
    <source>
        <dbReference type="EMBL" id="QIH24238.1"/>
    </source>
</evidence>
<reference evidence="9 10" key="1">
    <citation type="submission" date="2020-02" db="EMBL/GenBank/DDBJ databases">
        <title>Complete genome sequences of six Lactobacillus iners strains isolated from the human vagina.</title>
        <authorList>
            <person name="France M.T."/>
            <person name="Rutt L."/>
            <person name="Narina S."/>
            <person name="Arbaugh S."/>
            <person name="Humphrys M.S."/>
            <person name="Ma B."/>
            <person name="Hayward M.R."/>
            <person name="Relman D."/>
            <person name="Kwon D.S."/>
            <person name="Ravel J."/>
        </authorList>
    </citation>
    <scope>NUCLEOTIDE SEQUENCE [LARGE SCALE GENOMIC DNA]</scope>
    <source>
        <strain evidence="9 10">C0210C1</strain>
    </source>
</reference>
<keyword evidence="2" id="KW-0813">Transport</keyword>
<comment type="subcellular location">
    <subcellularLocation>
        <location evidence="1 7">Cell membrane</location>
        <topology evidence="1 7">Multi-pass membrane protein</topology>
    </subcellularLocation>
</comment>
<evidence type="ECO:0000256" key="6">
    <source>
        <dbReference type="ARBA" id="ARBA00023136"/>
    </source>
</evidence>
<dbReference type="InterPro" id="IPR000390">
    <property type="entry name" value="Small_drug/metabolite_transptr"/>
</dbReference>
<protein>
    <submittedName>
        <fullName evidence="9">Multidrug efflux SMR transporter</fullName>
    </submittedName>
</protein>
<feature type="transmembrane region" description="Helical" evidence="8">
    <location>
        <begin position="53"/>
        <end position="78"/>
    </location>
</feature>
<sequence>MGYVELILAIIFEIIATAFLKLSNNYTNVWYSFGTIISYCLCYYLFSLSLKSIALGVAYATWCGVGIIFTGIVSYLLWHESFPLPKLIGIILIIIGVVLCNLVSSHN</sequence>
<dbReference type="GO" id="GO:0022857">
    <property type="term" value="F:transmembrane transporter activity"/>
    <property type="evidence" value="ECO:0007669"/>
    <property type="project" value="InterPro"/>
</dbReference>